<evidence type="ECO:0000313" key="1">
    <source>
        <dbReference type="EMBL" id="KAJ6848375.1"/>
    </source>
</evidence>
<dbReference type="Proteomes" id="UP001140949">
    <property type="component" value="Unassembled WGS sequence"/>
</dbReference>
<sequence length="36" mass="4075">MTSYSLIAILTRFSSLRWYRSLLRGNAEPGTTEPDA</sequence>
<reference evidence="1" key="1">
    <citation type="journal article" date="2023" name="GigaByte">
        <title>Genome assembly of the bearded iris, Iris pallida Lam.</title>
        <authorList>
            <person name="Bruccoleri R.E."/>
            <person name="Oakeley E.J."/>
            <person name="Faust A.M.E."/>
            <person name="Altorfer M."/>
            <person name="Dessus-Babus S."/>
            <person name="Burckhardt D."/>
            <person name="Oertli M."/>
            <person name="Naumann U."/>
            <person name="Petersen F."/>
            <person name="Wong J."/>
        </authorList>
    </citation>
    <scope>NUCLEOTIDE SEQUENCE</scope>
    <source>
        <strain evidence="1">GSM-AAB239-AS_SAM_17_03QT</strain>
    </source>
</reference>
<accession>A0AAX6I7G2</accession>
<gene>
    <name evidence="1" type="ORF">M6B38_274000</name>
</gene>
<name>A0AAX6I7G2_IRIPA</name>
<protein>
    <submittedName>
        <fullName evidence="1">Peroxidase 18</fullName>
    </submittedName>
</protein>
<proteinExistence type="predicted"/>
<organism evidence="1 2">
    <name type="scientific">Iris pallida</name>
    <name type="common">Sweet iris</name>
    <dbReference type="NCBI Taxonomy" id="29817"/>
    <lineage>
        <taxon>Eukaryota</taxon>
        <taxon>Viridiplantae</taxon>
        <taxon>Streptophyta</taxon>
        <taxon>Embryophyta</taxon>
        <taxon>Tracheophyta</taxon>
        <taxon>Spermatophyta</taxon>
        <taxon>Magnoliopsida</taxon>
        <taxon>Liliopsida</taxon>
        <taxon>Asparagales</taxon>
        <taxon>Iridaceae</taxon>
        <taxon>Iridoideae</taxon>
        <taxon>Irideae</taxon>
        <taxon>Iris</taxon>
    </lineage>
</organism>
<comment type="caution">
    <text evidence="1">The sequence shown here is derived from an EMBL/GenBank/DDBJ whole genome shotgun (WGS) entry which is preliminary data.</text>
</comment>
<reference evidence="1" key="2">
    <citation type="submission" date="2023-04" db="EMBL/GenBank/DDBJ databases">
        <authorList>
            <person name="Bruccoleri R.E."/>
            <person name="Oakeley E.J."/>
            <person name="Faust A.-M."/>
            <person name="Dessus-Babus S."/>
            <person name="Altorfer M."/>
            <person name="Burckhardt D."/>
            <person name="Oertli M."/>
            <person name="Naumann U."/>
            <person name="Petersen F."/>
            <person name="Wong J."/>
        </authorList>
    </citation>
    <scope>NUCLEOTIDE SEQUENCE</scope>
    <source>
        <strain evidence="1">GSM-AAB239-AS_SAM_17_03QT</strain>
        <tissue evidence="1">Leaf</tissue>
    </source>
</reference>
<dbReference type="GO" id="GO:0004601">
    <property type="term" value="F:peroxidase activity"/>
    <property type="evidence" value="ECO:0007669"/>
    <property type="project" value="UniProtKB-KW"/>
</dbReference>
<keyword evidence="2" id="KW-1185">Reference proteome</keyword>
<dbReference type="EMBL" id="JANAVB010004600">
    <property type="protein sequence ID" value="KAJ6848375.1"/>
    <property type="molecule type" value="Genomic_DNA"/>
</dbReference>
<dbReference type="AlphaFoldDB" id="A0AAX6I7G2"/>
<evidence type="ECO:0000313" key="2">
    <source>
        <dbReference type="Proteomes" id="UP001140949"/>
    </source>
</evidence>
<keyword evidence="1" id="KW-0560">Oxidoreductase</keyword>
<keyword evidence="1" id="KW-0575">Peroxidase</keyword>